<dbReference type="CDD" id="cd12148">
    <property type="entry name" value="fungal_TF_MHR"/>
    <property type="match status" value="1"/>
</dbReference>
<sequence>MALQLGRPRMVNVSDCTISAPLDCDLPREPSKTLFRAFTCGDRPSLYRVALLKYQIAQWIHDAMSRGAFNRDFNDLSAIGVLHKHVTDLLANLPSTLQSVAPDTSWDLQIPELRKHRLNAAIIVDAVLLALHRPHAAKYRKSLDEAINAAIRLLNYSQKLFEATEPHHHRTYTLIFYTIDAGISLATLLARFPRDSIDRRSEAIEALTLSVSRLSVLRQRNVAAVAGESVLNKFLEILQPSSPQHSLTTVNGSTHAAGPQQQWIPAQSYGDEVNGVLDEGQPDRLTDENRFWEEVLATDFTSNWLQQFDLGLGGSLLVKLVEVVSARDLTNKHHRNPTAAAMPEYKYTDPVDCAVDIDTDKISGKTAVVTGGASGIGEAYVRAFVSAGAHVCIGDLNTQNGERLSKELPNVKFVKCDVTSWEDQIELFKTAVTFSPSGKLSYVVANAGIFKADTVYDVSASEPSKPDLQVLDVNIVGAMYTIKLALHYFVQQNGTEISPKQEDTALVLIGSGASFLDGPRAPTYAASKWAMRGIMHSLRRTAFYHGSRVNLIAPWYVKTGILSQEQFEGVKQAGVQFAEAEDAGRCLLRICSDSEINGKTFFVCARKWASAGYFDLDIDDYHDNPLLEEIQQEQMWSSPVSLGLFPS</sequence>
<dbReference type="SUPFAM" id="SSF51735">
    <property type="entry name" value="NAD(P)-binding Rossmann-fold domains"/>
    <property type="match status" value="1"/>
</dbReference>
<evidence type="ECO:0000313" key="5">
    <source>
        <dbReference type="Proteomes" id="UP001309876"/>
    </source>
</evidence>
<dbReference type="Pfam" id="PF00106">
    <property type="entry name" value="adh_short"/>
    <property type="match status" value="1"/>
</dbReference>
<proteinExistence type="inferred from homology"/>
<keyword evidence="5" id="KW-1185">Reference proteome</keyword>
<dbReference type="AlphaFoldDB" id="A0AAN7SVK2"/>
<dbReference type="GO" id="GO:0016491">
    <property type="term" value="F:oxidoreductase activity"/>
    <property type="evidence" value="ECO:0007669"/>
    <property type="project" value="UniProtKB-KW"/>
</dbReference>
<dbReference type="PRINTS" id="PR00081">
    <property type="entry name" value="GDHRDH"/>
</dbReference>
<reference evidence="4 5" key="1">
    <citation type="submission" date="2023-08" db="EMBL/GenBank/DDBJ databases">
        <title>Black Yeasts Isolated from many extreme environments.</title>
        <authorList>
            <person name="Coleine C."/>
            <person name="Stajich J.E."/>
            <person name="Selbmann L."/>
        </authorList>
    </citation>
    <scope>NUCLEOTIDE SEQUENCE [LARGE SCALE GENOMIC DNA]</scope>
    <source>
        <strain evidence="4 5">CCFEE 5910</strain>
    </source>
</reference>
<dbReference type="Gene3D" id="3.40.50.720">
    <property type="entry name" value="NAD(P)-binding Rossmann-like Domain"/>
    <property type="match status" value="1"/>
</dbReference>
<dbReference type="PANTHER" id="PTHR43180:SF31">
    <property type="entry name" value="CHAIN DEHYDROGENASE_REDUCTASE, PUTATIVE (AFU_ORTHOLOGUE AFUA_2G16570)-RELATED"/>
    <property type="match status" value="1"/>
</dbReference>
<organism evidence="4 5">
    <name type="scientific">Lithohypha guttulata</name>
    <dbReference type="NCBI Taxonomy" id="1690604"/>
    <lineage>
        <taxon>Eukaryota</taxon>
        <taxon>Fungi</taxon>
        <taxon>Dikarya</taxon>
        <taxon>Ascomycota</taxon>
        <taxon>Pezizomycotina</taxon>
        <taxon>Eurotiomycetes</taxon>
        <taxon>Chaetothyriomycetidae</taxon>
        <taxon>Chaetothyriales</taxon>
        <taxon>Trichomeriaceae</taxon>
        <taxon>Lithohypha</taxon>
    </lineage>
</organism>
<evidence type="ECO:0000313" key="4">
    <source>
        <dbReference type="EMBL" id="KAK5082311.1"/>
    </source>
</evidence>
<dbReference type="EMBL" id="JAVRRJ010000008">
    <property type="protein sequence ID" value="KAK5082311.1"/>
    <property type="molecule type" value="Genomic_DNA"/>
</dbReference>
<dbReference type="InterPro" id="IPR002347">
    <property type="entry name" value="SDR_fam"/>
</dbReference>
<dbReference type="PROSITE" id="PS00061">
    <property type="entry name" value="ADH_SHORT"/>
    <property type="match status" value="1"/>
</dbReference>
<dbReference type="InterPro" id="IPR036291">
    <property type="entry name" value="NAD(P)-bd_dom_sf"/>
</dbReference>
<dbReference type="PANTHER" id="PTHR43180">
    <property type="entry name" value="3-OXOACYL-(ACYL-CARRIER-PROTEIN) REDUCTASE (AFU_ORTHOLOGUE AFUA_6G11210)"/>
    <property type="match status" value="1"/>
</dbReference>
<evidence type="ECO:0000256" key="2">
    <source>
        <dbReference type="ARBA" id="ARBA00022857"/>
    </source>
</evidence>
<dbReference type="Proteomes" id="UP001309876">
    <property type="component" value="Unassembled WGS sequence"/>
</dbReference>
<keyword evidence="2" id="KW-0521">NADP</keyword>
<evidence type="ECO:0000256" key="1">
    <source>
        <dbReference type="ARBA" id="ARBA00006484"/>
    </source>
</evidence>
<comment type="caution">
    <text evidence="4">The sequence shown here is derived from an EMBL/GenBank/DDBJ whole genome shotgun (WGS) entry which is preliminary data.</text>
</comment>
<evidence type="ECO:0000256" key="3">
    <source>
        <dbReference type="ARBA" id="ARBA00023002"/>
    </source>
</evidence>
<name>A0AAN7SVK2_9EURO</name>
<dbReference type="InterPro" id="IPR020904">
    <property type="entry name" value="Sc_DH/Rdtase_CS"/>
</dbReference>
<gene>
    <name evidence="4" type="ORF">LTR05_007457</name>
</gene>
<comment type="similarity">
    <text evidence="1">Belongs to the short-chain dehydrogenases/reductases (SDR) family.</text>
</comment>
<protein>
    <submittedName>
        <fullName evidence="4">Uncharacterized protein</fullName>
    </submittedName>
</protein>
<keyword evidence="3" id="KW-0560">Oxidoreductase</keyword>
<accession>A0AAN7SVK2</accession>